<name>A0ABP6UTP1_9FLAO</name>
<dbReference type="EMBL" id="BAABCW010000029">
    <property type="protein sequence ID" value="GAA3522268.1"/>
    <property type="molecule type" value="Genomic_DNA"/>
</dbReference>
<accession>A0ABP6UTP1</accession>
<dbReference type="Proteomes" id="UP001500459">
    <property type="component" value="Unassembled WGS sequence"/>
</dbReference>
<keyword evidence="1" id="KW-0812">Transmembrane</keyword>
<evidence type="ECO:0000313" key="3">
    <source>
        <dbReference type="Proteomes" id="UP001500459"/>
    </source>
</evidence>
<feature type="transmembrane region" description="Helical" evidence="1">
    <location>
        <begin position="124"/>
        <end position="143"/>
    </location>
</feature>
<feature type="transmembrane region" description="Helical" evidence="1">
    <location>
        <begin position="34"/>
        <end position="59"/>
    </location>
</feature>
<protein>
    <submittedName>
        <fullName evidence="2">Uncharacterized protein</fullName>
    </submittedName>
</protein>
<keyword evidence="3" id="KW-1185">Reference proteome</keyword>
<comment type="caution">
    <text evidence="2">The sequence shown here is derived from an EMBL/GenBank/DDBJ whole genome shotgun (WGS) entry which is preliminary data.</text>
</comment>
<proteinExistence type="predicted"/>
<evidence type="ECO:0000313" key="2">
    <source>
        <dbReference type="EMBL" id="GAA3522268.1"/>
    </source>
</evidence>
<feature type="transmembrane region" description="Helical" evidence="1">
    <location>
        <begin position="80"/>
        <end position="104"/>
    </location>
</feature>
<sequence length="166" mass="19478">MRKKIQNALFEICILIIVFIIASKMFLIKVDMSIIKLCIGIISIYILRIIVTYIMLLLLNKTLVSVWDIKKFRSEDMPKPFLNVTKIFITLSVITILSLADWFGMDKIEVEYIDKILLQNKIKVLFFFIAAATMTYNFGYFAYRLSNNRQRIILGFKNVFSEVVRK</sequence>
<reference evidence="3" key="1">
    <citation type="journal article" date="2019" name="Int. J. Syst. Evol. Microbiol.">
        <title>The Global Catalogue of Microorganisms (GCM) 10K type strain sequencing project: providing services to taxonomists for standard genome sequencing and annotation.</title>
        <authorList>
            <consortium name="The Broad Institute Genomics Platform"/>
            <consortium name="The Broad Institute Genome Sequencing Center for Infectious Disease"/>
            <person name="Wu L."/>
            <person name="Ma J."/>
        </authorList>
    </citation>
    <scope>NUCLEOTIDE SEQUENCE [LARGE SCALE GENOMIC DNA]</scope>
    <source>
        <strain evidence="3">JCM 17106</strain>
    </source>
</reference>
<gene>
    <name evidence="2" type="ORF">GCM10022393_41000</name>
</gene>
<keyword evidence="1" id="KW-0472">Membrane</keyword>
<organism evidence="2 3">
    <name type="scientific">Aquimarina addita</name>
    <dbReference type="NCBI Taxonomy" id="870485"/>
    <lineage>
        <taxon>Bacteria</taxon>
        <taxon>Pseudomonadati</taxon>
        <taxon>Bacteroidota</taxon>
        <taxon>Flavobacteriia</taxon>
        <taxon>Flavobacteriales</taxon>
        <taxon>Flavobacteriaceae</taxon>
        <taxon>Aquimarina</taxon>
    </lineage>
</organism>
<evidence type="ECO:0000256" key="1">
    <source>
        <dbReference type="SAM" id="Phobius"/>
    </source>
</evidence>
<feature type="transmembrane region" description="Helical" evidence="1">
    <location>
        <begin position="7"/>
        <end position="28"/>
    </location>
</feature>
<keyword evidence="1" id="KW-1133">Transmembrane helix</keyword>